<dbReference type="SUPFAM" id="SSF57889">
    <property type="entry name" value="Cysteine-rich domain"/>
    <property type="match status" value="1"/>
</dbReference>
<dbReference type="FunFam" id="2.30.29.30:FF:000021">
    <property type="entry name" value="Rho guanine nucleotide exchange factor 2"/>
    <property type="match status" value="1"/>
</dbReference>
<dbReference type="PROSITE" id="PS00479">
    <property type="entry name" value="ZF_DAG_PE_1"/>
    <property type="match status" value="1"/>
</dbReference>
<keyword evidence="5" id="KW-0479">Metal-binding</keyword>
<feature type="region of interest" description="Disordered" evidence="9">
    <location>
        <begin position="604"/>
        <end position="623"/>
    </location>
</feature>
<dbReference type="AlphaFoldDB" id="A0A3P8YLK6"/>
<dbReference type="PROSITE" id="PS50003">
    <property type="entry name" value="PH_DOMAIN"/>
    <property type="match status" value="1"/>
</dbReference>
<dbReference type="GO" id="GO:0016020">
    <property type="term" value="C:membrane"/>
    <property type="evidence" value="ECO:0007669"/>
    <property type="project" value="TreeGrafter"/>
</dbReference>
<dbReference type="SMART" id="SM00109">
    <property type="entry name" value="C1"/>
    <property type="match status" value="1"/>
</dbReference>
<reference evidence="13" key="3">
    <citation type="submission" date="2025-08" db="UniProtKB">
        <authorList>
            <consortium name="Ensembl"/>
        </authorList>
    </citation>
    <scope>IDENTIFICATION</scope>
</reference>
<dbReference type="InterPro" id="IPR027267">
    <property type="entry name" value="AH/BAR_dom_sf"/>
</dbReference>
<keyword evidence="8" id="KW-0175">Coiled coil</keyword>
<feature type="compositionally biased region" description="Basic and acidic residues" evidence="9">
    <location>
        <begin position="59"/>
        <end position="84"/>
    </location>
</feature>
<feature type="compositionally biased region" description="Basic and acidic residues" evidence="9">
    <location>
        <begin position="871"/>
        <end position="886"/>
    </location>
</feature>
<dbReference type="GO" id="GO:0005737">
    <property type="term" value="C:cytoplasm"/>
    <property type="evidence" value="ECO:0007669"/>
    <property type="project" value="UniProtKB-SubCell"/>
</dbReference>
<dbReference type="InterPro" id="IPR051632">
    <property type="entry name" value="Rho_GEF"/>
</dbReference>
<organism evidence="13 14">
    <name type="scientific">Esox lucius</name>
    <name type="common">Northern pike</name>
    <dbReference type="NCBI Taxonomy" id="8010"/>
    <lineage>
        <taxon>Eukaryota</taxon>
        <taxon>Metazoa</taxon>
        <taxon>Chordata</taxon>
        <taxon>Craniata</taxon>
        <taxon>Vertebrata</taxon>
        <taxon>Euteleostomi</taxon>
        <taxon>Actinopterygii</taxon>
        <taxon>Neopterygii</taxon>
        <taxon>Teleostei</taxon>
        <taxon>Protacanthopterygii</taxon>
        <taxon>Esociformes</taxon>
        <taxon>Esocidae</taxon>
        <taxon>Esox</taxon>
    </lineage>
</organism>
<feature type="region of interest" description="Disordered" evidence="9">
    <location>
        <begin position="1"/>
        <end position="95"/>
    </location>
</feature>
<dbReference type="PROSITE" id="PS50010">
    <property type="entry name" value="DH_2"/>
    <property type="match status" value="1"/>
</dbReference>
<evidence type="ECO:0000256" key="2">
    <source>
        <dbReference type="ARBA" id="ARBA00022490"/>
    </source>
</evidence>
<dbReference type="GO" id="GO:0005078">
    <property type="term" value="F:MAP-kinase scaffold activity"/>
    <property type="evidence" value="ECO:0007669"/>
    <property type="project" value="TreeGrafter"/>
</dbReference>
<dbReference type="FunFam" id="1.20.900.10:FF:000004">
    <property type="entry name" value="Rho guanine nucleotide exchange factor 2"/>
    <property type="match status" value="1"/>
</dbReference>
<feature type="domain" description="DH" evidence="11">
    <location>
        <begin position="268"/>
        <end position="461"/>
    </location>
</feature>
<evidence type="ECO:0000256" key="5">
    <source>
        <dbReference type="ARBA" id="ARBA00022723"/>
    </source>
</evidence>
<dbReference type="GO" id="GO:0035023">
    <property type="term" value="P:regulation of Rho protein signal transduction"/>
    <property type="evidence" value="ECO:0007669"/>
    <property type="project" value="TreeGrafter"/>
</dbReference>
<evidence type="ECO:0000256" key="6">
    <source>
        <dbReference type="ARBA" id="ARBA00022771"/>
    </source>
</evidence>
<dbReference type="CDD" id="cd20878">
    <property type="entry name" value="C1_AKAP13"/>
    <property type="match status" value="1"/>
</dbReference>
<dbReference type="SMART" id="SM00233">
    <property type="entry name" value="PH"/>
    <property type="match status" value="1"/>
</dbReference>
<dbReference type="STRING" id="8010.ENSELUP00000017021"/>
<evidence type="ECO:0000259" key="12">
    <source>
        <dbReference type="PROSITE" id="PS50081"/>
    </source>
</evidence>
<dbReference type="GeneTree" id="ENSGT00940000154146"/>
<evidence type="ECO:0000313" key="14">
    <source>
        <dbReference type="Proteomes" id="UP000265140"/>
    </source>
</evidence>
<evidence type="ECO:0000259" key="10">
    <source>
        <dbReference type="PROSITE" id="PS50003"/>
    </source>
</evidence>
<keyword evidence="3" id="KW-0597">Phosphoprotein</keyword>
<evidence type="ECO:0000313" key="13">
    <source>
        <dbReference type="Ensembl" id="ENSELUP00000017021.3"/>
    </source>
</evidence>
<evidence type="ECO:0000259" key="11">
    <source>
        <dbReference type="PROSITE" id="PS50010"/>
    </source>
</evidence>
<keyword evidence="6" id="KW-0863">Zinc-finger</keyword>
<feature type="compositionally biased region" description="Acidic residues" evidence="9">
    <location>
        <begin position="604"/>
        <end position="614"/>
    </location>
</feature>
<accession>A0A3P8YLK6</accession>
<dbReference type="Gene3D" id="3.30.60.20">
    <property type="match status" value="1"/>
</dbReference>
<dbReference type="GO" id="GO:0008270">
    <property type="term" value="F:zinc ion binding"/>
    <property type="evidence" value="ECO:0007669"/>
    <property type="project" value="UniProtKB-KW"/>
</dbReference>
<dbReference type="PROSITE" id="PS50081">
    <property type="entry name" value="ZF_DAG_PE_2"/>
    <property type="match status" value="1"/>
</dbReference>
<dbReference type="InterPro" id="IPR000219">
    <property type="entry name" value="DH_dom"/>
</dbReference>
<dbReference type="Bgee" id="ENSELUG00000016769">
    <property type="expression patterns" value="Expressed in camera-type eye and 15 other cell types or tissues"/>
</dbReference>
<dbReference type="SMART" id="SM00325">
    <property type="entry name" value="RhoGEF"/>
    <property type="match status" value="1"/>
</dbReference>
<dbReference type="Gene3D" id="2.30.29.30">
    <property type="entry name" value="Pleckstrin-homology domain (PH domain)/Phosphotyrosine-binding domain (PTB)"/>
    <property type="match status" value="1"/>
</dbReference>
<reference evidence="13" key="4">
    <citation type="submission" date="2025-09" db="UniProtKB">
        <authorList>
            <consortium name="Ensembl"/>
        </authorList>
    </citation>
    <scope>IDENTIFICATION</scope>
</reference>
<proteinExistence type="predicted"/>
<dbReference type="InterPro" id="IPR035899">
    <property type="entry name" value="DBL_dom_sf"/>
</dbReference>
<keyword evidence="7" id="KW-0862">Zinc</keyword>
<dbReference type="InterPro" id="IPR001849">
    <property type="entry name" value="PH_domain"/>
</dbReference>
<feature type="region of interest" description="Disordered" evidence="9">
    <location>
        <begin position="657"/>
        <end position="678"/>
    </location>
</feature>
<evidence type="ECO:0000256" key="3">
    <source>
        <dbReference type="ARBA" id="ARBA00022553"/>
    </source>
</evidence>
<dbReference type="SUPFAM" id="SSF50729">
    <property type="entry name" value="PH domain-like"/>
    <property type="match status" value="1"/>
</dbReference>
<dbReference type="Ensembl" id="ENSELUT00000040000.3">
    <property type="protein sequence ID" value="ENSELUP00000017021.3"/>
    <property type="gene ID" value="ENSELUG00000016769.3"/>
</dbReference>
<keyword evidence="2" id="KW-0963">Cytoplasm</keyword>
<evidence type="ECO:0000256" key="7">
    <source>
        <dbReference type="ARBA" id="ARBA00022833"/>
    </source>
</evidence>
<dbReference type="SUPFAM" id="SSF103657">
    <property type="entry name" value="BAR/IMD domain-like"/>
    <property type="match status" value="1"/>
</dbReference>
<dbReference type="InterPro" id="IPR041020">
    <property type="entry name" value="PH_16"/>
</dbReference>
<dbReference type="InterPro" id="IPR011993">
    <property type="entry name" value="PH-like_dom_sf"/>
</dbReference>
<dbReference type="SUPFAM" id="SSF48065">
    <property type="entry name" value="DBL homology domain (DH-domain)"/>
    <property type="match status" value="1"/>
</dbReference>
<keyword evidence="14" id="KW-1185">Reference proteome</keyword>
<feature type="domain" description="Phorbol-ester/DAG-type" evidence="12">
    <location>
        <begin position="87"/>
        <end position="135"/>
    </location>
</feature>
<dbReference type="Pfam" id="PF00621">
    <property type="entry name" value="RhoGEF"/>
    <property type="match status" value="1"/>
</dbReference>
<evidence type="ECO:0000256" key="8">
    <source>
        <dbReference type="ARBA" id="ARBA00023054"/>
    </source>
</evidence>
<feature type="compositionally biased region" description="Basic and acidic residues" evidence="9">
    <location>
        <begin position="849"/>
        <end position="862"/>
    </location>
</feature>
<dbReference type="Pfam" id="PF17838">
    <property type="entry name" value="PH_16"/>
    <property type="match status" value="1"/>
</dbReference>
<evidence type="ECO:0000256" key="1">
    <source>
        <dbReference type="ARBA" id="ARBA00004496"/>
    </source>
</evidence>
<dbReference type="GO" id="GO:0015629">
    <property type="term" value="C:actin cytoskeleton"/>
    <property type="evidence" value="ECO:0007669"/>
    <property type="project" value="TreeGrafter"/>
</dbReference>
<sequence>PFRRHSWGPGKNLGGEEDMNQRSISEEDSAGNLRAGLDGKSGTKVSRTFSYLKNKMYKKTREKDREKSRDKEERKEAKDRERRTLNGHHFSTVSSQTQSSSCHQCSKPINTKEAFLCTNCNAHVHKGCRESLPVCAKVKLKVSMFVKIAFSVVASSMATGFPRPGFLRGRQDAQTLNVCVCVCVCLSHQVFDDTPIKGLRYLSQSTDSLCKTSLGCASTESLIDEGAEMVDGQLMGEFEANVKELEADSWSNIMDNNFLKHLKKEVVKRQDVIYELIQTEMHHVRTIRIMEVYSKGLQKDLQLEPQALGRLFPALDDLLDLHTSLLARLLERKRESQQEREDGGFVINKIGDILQTQFSGSRAELMKRVYGKFCSRHNEAVNFYKELHSRDKRFQAFIRKKMTSSIVRRLSIPECILLVTQRITKYPVLMQRILQHTTEDHQVLSDALWQLKEVIAAVDSKVNEQERKRRQKDIYSRTDSKSIMRMKSGQMFAKEDLLRWRRLVHDGPLQLKNAQGRLKDVTAMLLSDVLVFLQEKDQKYVFASLDQRSTVLSLQKLIVREVANEERGLFLITAGIEKPEMLEVHAATKEERNTWMQLIQDTIEKEEDEEVPSEPEERPLEAKAKEMREMLRRKDEQILSLLVEKMTVFREMCEFGSPSSPLEAGPERDPGPSPTQGARRKLLFRVGSGGSSEDVPKGEPIMKDALLEVETLQALVNGGLDGAEGGLQMGHVTEGARGGGIGPGPVCLPRRAETFGGFDLHQIHAYKNGAKVEPEDPADLRRTESDGVLKKVRYPQYTKRNWEPCEHVPVPLQAVVIQQDSLIEDQRQALTLRPERFSSSSSRPNTLIEQEKQRSLEKHRQEMATLQRQLATHDQEKRRREREWEERDRQLTDREVQVLVQEEEMGKMRRKLDAERQELQGKKEDYQKDLERLRDAQRKLDRDRELVHRELERIETMRVTDVRHNLLSINNICRVYIYTVYLFCLYEASVLSILSTSTLSKLSTSLNSPTRCRPLHILWNNEETIIKM</sequence>
<name>A0A3P8YLK6_ESOLU</name>
<dbReference type="Gene3D" id="1.20.900.10">
    <property type="entry name" value="Dbl homology (DH) domain"/>
    <property type="match status" value="1"/>
</dbReference>
<reference evidence="14" key="1">
    <citation type="journal article" date="2014" name="PLoS ONE">
        <title>The genome and linkage map of the northern pike (Esox lucius): conserved synteny revealed between the salmonid sister group and the Neoteleostei.</title>
        <authorList>
            <person name="Rondeau E.B."/>
            <person name="Minkley D.R."/>
            <person name="Leong J.S."/>
            <person name="Messmer A.M."/>
            <person name="Jantzen J.R."/>
            <person name="von Schalburg K.R."/>
            <person name="Lemon C."/>
            <person name="Bird N.H."/>
            <person name="Koop B.F."/>
        </authorList>
    </citation>
    <scope>NUCLEOTIDE SEQUENCE</scope>
</reference>
<reference evidence="13" key="2">
    <citation type="submission" date="2020-02" db="EMBL/GenBank/DDBJ databases">
        <title>Esox lucius (northern pike) genome, fEsoLuc1, primary haplotype.</title>
        <authorList>
            <person name="Myers G."/>
            <person name="Karagic N."/>
            <person name="Meyer A."/>
            <person name="Pippel M."/>
            <person name="Reichard M."/>
            <person name="Winkler S."/>
            <person name="Tracey A."/>
            <person name="Sims Y."/>
            <person name="Howe K."/>
            <person name="Rhie A."/>
            <person name="Formenti G."/>
            <person name="Durbin R."/>
            <person name="Fedrigo O."/>
            <person name="Jarvis E.D."/>
        </authorList>
    </citation>
    <scope>NUCLEOTIDE SEQUENCE [LARGE SCALE GENOMIC DNA]</scope>
</reference>
<dbReference type="CDD" id="cd00160">
    <property type="entry name" value="RhoGEF"/>
    <property type="match status" value="1"/>
</dbReference>
<dbReference type="GO" id="GO:0071875">
    <property type="term" value="P:adrenergic receptor signaling pathway"/>
    <property type="evidence" value="ECO:0007669"/>
    <property type="project" value="TreeGrafter"/>
</dbReference>
<feature type="region of interest" description="Disordered" evidence="9">
    <location>
        <begin position="833"/>
        <end position="886"/>
    </location>
</feature>
<evidence type="ECO:0000256" key="4">
    <source>
        <dbReference type="ARBA" id="ARBA00022658"/>
    </source>
</evidence>
<protein>
    <submittedName>
        <fullName evidence="13">Uncharacterized protein</fullName>
    </submittedName>
</protein>
<dbReference type="InterPro" id="IPR046349">
    <property type="entry name" value="C1-like_sf"/>
</dbReference>
<keyword evidence="4" id="KW-0344">Guanine-nucleotide releasing factor</keyword>
<dbReference type="GO" id="GO:0005085">
    <property type="term" value="F:guanyl-nucleotide exchange factor activity"/>
    <property type="evidence" value="ECO:0007669"/>
    <property type="project" value="UniProtKB-KW"/>
</dbReference>
<evidence type="ECO:0000256" key="9">
    <source>
        <dbReference type="SAM" id="MobiDB-lite"/>
    </source>
</evidence>
<dbReference type="PANTHER" id="PTHR13944:SF18">
    <property type="entry name" value="A-KINASE ANCHOR PROTEIN 13"/>
    <property type="match status" value="1"/>
</dbReference>
<dbReference type="Gene3D" id="1.20.1270.60">
    <property type="entry name" value="Arfaptin homology (AH) domain/BAR domain"/>
    <property type="match status" value="1"/>
</dbReference>
<feature type="domain" description="PH" evidence="10">
    <location>
        <begin position="502"/>
        <end position="604"/>
    </location>
</feature>
<comment type="subcellular location">
    <subcellularLocation>
        <location evidence="1">Cytoplasm</location>
    </subcellularLocation>
</comment>
<dbReference type="Proteomes" id="UP000265140">
    <property type="component" value="Chromosome 17"/>
</dbReference>
<dbReference type="InterPro" id="IPR002219">
    <property type="entry name" value="PKC_DAG/PE"/>
</dbReference>
<dbReference type="PANTHER" id="PTHR13944">
    <property type="entry name" value="AGAP007712-PA"/>
    <property type="match status" value="1"/>
</dbReference>
<dbReference type="GO" id="GO:0043123">
    <property type="term" value="P:positive regulation of canonical NF-kappaB signal transduction"/>
    <property type="evidence" value="ECO:0007669"/>
    <property type="project" value="TreeGrafter"/>
</dbReference>